<proteinExistence type="predicted"/>
<dbReference type="Pfam" id="PF26215">
    <property type="entry name" value="HTH_animal"/>
    <property type="match status" value="1"/>
</dbReference>
<reference evidence="2" key="1">
    <citation type="journal article" date="2014" name="PLoS ONE">
        <title>Transcriptome-Based Identification of ABC Transporters in the Western Tarnished Plant Bug Lygus hesperus.</title>
        <authorList>
            <person name="Hull J.J."/>
            <person name="Chaney K."/>
            <person name="Geib S.M."/>
            <person name="Fabrick J.A."/>
            <person name="Brent C.S."/>
            <person name="Walsh D."/>
            <person name="Lavine L.C."/>
        </authorList>
    </citation>
    <scope>NUCLEOTIDE SEQUENCE</scope>
</reference>
<dbReference type="SUPFAM" id="SSF56672">
    <property type="entry name" value="DNA/RNA polymerases"/>
    <property type="match status" value="1"/>
</dbReference>
<accession>A0A0A9Z0D5</accession>
<evidence type="ECO:0000259" key="1">
    <source>
        <dbReference type="PROSITE" id="PS50878"/>
    </source>
</evidence>
<organism evidence="2">
    <name type="scientific">Lygus hesperus</name>
    <name type="common">Western plant bug</name>
    <dbReference type="NCBI Taxonomy" id="30085"/>
    <lineage>
        <taxon>Eukaryota</taxon>
        <taxon>Metazoa</taxon>
        <taxon>Ecdysozoa</taxon>
        <taxon>Arthropoda</taxon>
        <taxon>Hexapoda</taxon>
        <taxon>Insecta</taxon>
        <taxon>Pterygota</taxon>
        <taxon>Neoptera</taxon>
        <taxon>Paraneoptera</taxon>
        <taxon>Hemiptera</taxon>
        <taxon>Heteroptera</taxon>
        <taxon>Panheteroptera</taxon>
        <taxon>Cimicomorpha</taxon>
        <taxon>Miridae</taxon>
        <taxon>Mirini</taxon>
        <taxon>Lygus</taxon>
    </lineage>
</organism>
<feature type="non-terminal residue" evidence="2">
    <location>
        <position position="1"/>
    </location>
</feature>
<dbReference type="AlphaFoldDB" id="A0A0A9Z0D5"/>
<reference evidence="2" key="2">
    <citation type="submission" date="2014-07" db="EMBL/GenBank/DDBJ databases">
        <authorList>
            <person name="Hull J."/>
        </authorList>
    </citation>
    <scope>NUCLEOTIDE SEQUENCE</scope>
</reference>
<dbReference type="PANTHER" id="PTHR21301">
    <property type="entry name" value="REVERSE TRANSCRIPTASE"/>
    <property type="match status" value="1"/>
</dbReference>
<dbReference type="InterPro" id="IPR058912">
    <property type="entry name" value="HTH_animal"/>
</dbReference>
<dbReference type="InterPro" id="IPR043502">
    <property type="entry name" value="DNA/RNA_pol_sf"/>
</dbReference>
<evidence type="ECO:0000313" key="2">
    <source>
        <dbReference type="EMBL" id="JAG37331.1"/>
    </source>
</evidence>
<sequence>NIQISLQYGNIKDFYKLKNYSKKIIKLENQKIFLQKCNYNMLVPKHIRYKFNKIENTYNPEYKNYKQTIELIRKMQLELVGQEMKIANDKVVRVRAEKEKVYKSKLEHQVDKHKIEEIKLYIELYSSRLNQMESNKFKKKLDIIQKQQWTNKNGEDPYSAQKAKWVLNLTGQEIPGEVIELYQYGDQFNMLGNVNNEFVKDLIVDTEYALNNDSNDTNIQTDIKKRIYNIAKDLKSKKVDCNNSTTNSIHKKMEINKKITRDYFKENQNLITVKTDKTKQIAIMKRDQYDAKMIEILHDKHSFKESTIDPTKVVNAKVEKYVNKMIENKCINKRARTKYFNAHSTSPLIYGLLKNHLPEPYPMRPIVSTINSPTRNLSVFFNNILKPVALQNPYDVKNAAELKKFLEKAVIPPTYRIYSFDVTNMFPSLNINTTIKIIKSKWDKIKVHSPIKNLDVFIEGIKLVCCNGYNRFKDKYYIQLKGMENGSVISTSIASLTMTALLEQILKNTEIHVPFAFKYVDDVLLACDAEQVDHLLDMFNSYDKHFKFTKEDEDPNNKSISFLDMTIIRQEDGSFKFKHYTKLCASECMINFYSNHPLEFKKNLVYNLAYNALLRTSAEYEPDVKSKLTKKLILNNYPNYIINQQYKRAWRYLHYSTNDRNAKEEVFYNTDLFDFDESFFKKMKKVKINEEGNRVYKYNQNETIALKTRITDYFNVNQSMKNYNYNLHLDLQQKVTNQSNNDKNNKQRRYIAYNYHPKVQKPLETIFKKQSQEFHITWKYNNKIKNLLTKPHLTKAQTT</sequence>
<dbReference type="PANTHER" id="PTHR21301:SF10">
    <property type="entry name" value="REVERSE TRANSCRIPTASE DOMAIN-CONTAINING PROTEIN"/>
    <property type="match status" value="1"/>
</dbReference>
<dbReference type="InterPro" id="IPR000477">
    <property type="entry name" value="RT_dom"/>
</dbReference>
<dbReference type="PROSITE" id="PS50878">
    <property type="entry name" value="RT_POL"/>
    <property type="match status" value="1"/>
</dbReference>
<dbReference type="GO" id="GO:0071897">
    <property type="term" value="P:DNA biosynthetic process"/>
    <property type="evidence" value="ECO:0007669"/>
    <property type="project" value="UniProtKB-ARBA"/>
</dbReference>
<dbReference type="EMBL" id="GBHO01006273">
    <property type="protein sequence ID" value="JAG37331.1"/>
    <property type="molecule type" value="Transcribed_RNA"/>
</dbReference>
<gene>
    <name evidence="2" type="ORF">CM83_85732</name>
</gene>
<protein>
    <recommendedName>
        <fullName evidence="1">Reverse transcriptase domain-containing protein</fullName>
    </recommendedName>
</protein>
<name>A0A0A9Z0D5_LYGHE</name>
<feature type="domain" description="Reverse transcriptase" evidence="1">
    <location>
        <begin position="333"/>
        <end position="582"/>
    </location>
</feature>